<dbReference type="Pfam" id="PF01464">
    <property type="entry name" value="SLT"/>
    <property type="match status" value="1"/>
</dbReference>
<dbReference type="KEGG" id="tti:THITH_15075"/>
<dbReference type="EMBL" id="CP007029">
    <property type="protein sequence ID" value="AHE99385.1"/>
    <property type="molecule type" value="Genomic_DNA"/>
</dbReference>
<dbReference type="AlphaFoldDB" id="W0DRA1"/>
<proteinExistence type="inferred from homology"/>
<dbReference type="PANTHER" id="PTHR37423">
    <property type="entry name" value="SOLUBLE LYTIC MUREIN TRANSGLYCOSYLASE-RELATED"/>
    <property type="match status" value="1"/>
</dbReference>
<dbReference type="PANTHER" id="PTHR37423:SF2">
    <property type="entry name" value="MEMBRANE-BOUND LYTIC MUREIN TRANSGLYCOSYLASE C"/>
    <property type="match status" value="1"/>
</dbReference>
<comment type="similarity">
    <text evidence="1">Belongs to the transglycosylase Slt family.</text>
</comment>
<gene>
    <name evidence="4" type="ORF">THITH_15075</name>
</gene>
<dbReference type="OrthoDB" id="92254at2"/>
<dbReference type="InterPro" id="IPR008258">
    <property type="entry name" value="Transglycosylase_SLT_dom_1"/>
</dbReference>
<feature type="region of interest" description="Disordered" evidence="2">
    <location>
        <begin position="109"/>
        <end position="130"/>
    </location>
</feature>
<name>W0DRA1_9GAMM</name>
<dbReference type="Gene3D" id="1.10.530.10">
    <property type="match status" value="1"/>
</dbReference>
<reference evidence="4 5" key="1">
    <citation type="submission" date="2013-12" db="EMBL/GenBank/DDBJ databases">
        <authorList>
            <consortium name="DOE Joint Genome Institute"/>
            <person name="Muyzer G."/>
            <person name="Huntemann M."/>
            <person name="Han J."/>
            <person name="Chen A."/>
            <person name="Kyrpides N."/>
            <person name="Mavromatis K."/>
            <person name="Markowitz V."/>
            <person name="Palaniappan K."/>
            <person name="Ivanova N."/>
            <person name="Schaumberg A."/>
            <person name="Pati A."/>
            <person name="Liolios K."/>
            <person name="Nordberg H.P."/>
            <person name="Cantor M.N."/>
            <person name="Hua S.X."/>
            <person name="Woyke T."/>
        </authorList>
    </citation>
    <scope>NUCLEOTIDE SEQUENCE [LARGE SCALE GENOMIC DNA]</scope>
    <source>
        <strain evidence="4 5">ARh 1</strain>
    </source>
</reference>
<sequence length="828" mass="90278">MSDVRFSADPSSVLRAMQDIQRAIQRAGQEGKAFSEMDLSHPELKDLERDMARLRSSMLALQRISPGSQFARGLRDSGQAGRDPWAVDWGRAFPEQQQRDKALHRLVQGSGHAYGGDGGQRPPGGGGFAAPMGGSLGTLARTALPLAMGGGLVASLMRGLREADQTSEATDTLMRYDELGRTFDELRDSVTGLLTQFGLANAEVARLTEGYARASGEVEGATDAVKDSVALARGLGMNAEGTTRAFGGLQFSGVFERQDRREFATMLAEMIGRSGMYARGDELLGQVTRMADRIWESTLEAPNTRAIMEAYSAMFDVSAATGKTALKGGAGERILAAADAGVRNIGGGEAGEFFMYRALAGVTGDIYKQRYLRDYGAFGTPGQAFGGDDNRTLLQIVMDQFRRDAKNLNNPYASYSALGGFFGLSSIQARSLMEMDTQMRQSGLGNMQSLMEKSGVDLSEMDASGLGQIAKILEEARAAGPVNVEDVAGRIRRAAEEGRIETVASDWGRETARLSDQLEQLVHDARPLITDLTRYLADGVGVVNDLIGELKQINENLGWIRNHSGFNPLQTLPGQAQGEATRRWVLDWMRERFSREEGSEPSGFRSWFRRRRPESESSEPEPSGGLGRIGPGIIPWSDLHTVGPEIGLTDGIPSRAAMERVDAHYNLPRGTIWALTRTESNHDPNAVSHAGAMGIAQFMPGTARDMGLNDPFDPYASIEAAGRYMRHLLDQPYIHTLQDALASYNAGPGSFRDRGAYYWREPTEHRERFERHFSAYQRDNPDPVNVVVHVHPQPDGPPEVEVEVDGRVRDTSVGEGAYHLSDFAFGAG</sequence>
<protein>
    <submittedName>
        <fullName evidence="4">Lytic transglycosylase</fullName>
    </submittedName>
</protein>
<evidence type="ECO:0000256" key="2">
    <source>
        <dbReference type="SAM" id="MobiDB-lite"/>
    </source>
</evidence>
<dbReference type="Proteomes" id="UP000005289">
    <property type="component" value="Chromosome"/>
</dbReference>
<evidence type="ECO:0000313" key="5">
    <source>
        <dbReference type="Proteomes" id="UP000005289"/>
    </source>
</evidence>
<organism evidence="4 5">
    <name type="scientific">Thioalkalivibrio paradoxus ARh 1</name>
    <dbReference type="NCBI Taxonomy" id="713585"/>
    <lineage>
        <taxon>Bacteria</taxon>
        <taxon>Pseudomonadati</taxon>
        <taxon>Pseudomonadota</taxon>
        <taxon>Gammaproteobacteria</taxon>
        <taxon>Chromatiales</taxon>
        <taxon>Ectothiorhodospiraceae</taxon>
        <taxon>Thioalkalivibrio</taxon>
    </lineage>
</organism>
<feature type="compositionally biased region" description="Gly residues" evidence="2">
    <location>
        <begin position="112"/>
        <end position="128"/>
    </location>
</feature>
<evidence type="ECO:0000256" key="1">
    <source>
        <dbReference type="ARBA" id="ARBA00007734"/>
    </source>
</evidence>
<evidence type="ECO:0000313" key="4">
    <source>
        <dbReference type="EMBL" id="AHE99385.1"/>
    </source>
</evidence>
<dbReference type="RefSeq" id="WP_006747069.1">
    <property type="nucleotide sequence ID" value="NZ_CP007029.1"/>
</dbReference>
<dbReference type="STRING" id="713585.THITH_15075"/>
<dbReference type="InterPro" id="IPR023346">
    <property type="entry name" value="Lysozyme-like_dom_sf"/>
</dbReference>
<dbReference type="CDD" id="cd00254">
    <property type="entry name" value="LT-like"/>
    <property type="match status" value="1"/>
</dbReference>
<accession>W0DRA1</accession>
<dbReference type="SUPFAM" id="SSF53955">
    <property type="entry name" value="Lysozyme-like"/>
    <property type="match status" value="1"/>
</dbReference>
<evidence type="ECO:0000259" key="3">
    <source>
        <dbReference type="Pfam" id="PF01464"/>
    </source>
</evidence>
<dbReference type="HOGENOM" id="CLU_389284_0_0_6"/>
<feature type="domain" description="Transglycosylase SLT" evidence="3">
    <location>
        <begin position="663"/>
        <end position="757"/>
    </location>
</feature>
<keyword evidence="5" id="KW-1185">Reference proteome</keyword>
<feature type="region of interest" description="Disordered" evidence="2">
    <location>
        <begin position="598"/>
        <end position="630"/>
    </location>
</feature>